<proteinExistence type="predicted"/>
<keyword evidence="1" id="KW-0732">Signal</keyword>
<organism evidence="2 3">
    <name type="scientific">Ascaris lumbricoides</name>
    <name type="common">Giant roundworm</name>
    <dbReference type="NCBI Taxonomy" id="6252"/>
    <lineage>
        <taxon>Eukaryota</taxon>
        <taxon>Metazoa</taxon>
        <taxon>Ecdysozoa</taxon>
        <taxon>Nematoda</taxon>
        <taxon>Chromadorea</taxon>
        <taxon>Rhabditida</taxon>
        <taxon>Spirurina</taxon>
        <taxon>Ascaridomorpha</taxon>
        <taxon>Ascaridoidea</taxon>
        <taxon>Ascarididae</taxon>
        <taxon>Ascaris</taxon>
    </lineage>
</organism>
<sequence length="143" mass="16237">MCCCSQRGQVDTMDGSHITLLLSLLVAFLVATSAQPPLYDGTEERNPTLQQQSGDISDSHVYSVMSRTVVTGNLVEYSWCGFLPATDDMNRAIRASNMKWMRFGKRSPNVKWMRFGKRAPNMKWMRFGKRSPSMEGTVDQFEQ</sequence>
<reference evidence="3" key="1">
    <citation type="submission" date="2023-03" db="UniProtKB">
        <authorList>
            <consortium name="WormBaseParasite"/>
        </authorList>
    </citation>
    <scope>IDENTIFICATION</scope>
</reference>
<evidence type="ECO:0000313" key="2">
    <source>
        <dbReference type="Proteomes" id="UP000036681"/>
    </source>
</evidence>
<evidence type="ECO:0000313" key="3">
    <source>
        <dbReference type="WBParaSite" id="ALUE_0000551301-mRNA-1"/>
    </source>
</evidence>
<name>A0A9J2P7Z8_ASCLU</name>
<evidence type="ECO:0000256" key="1">
    <source>
        <dbReference type="SAM" id="SignalP"/>
    </source>
</evidence>
<accession>A0A9J2P7Z8</accession>
<feature type="chain" id="PRO_5039894029" evidence="1">
    <location>
        <begin position="35"/>
        <end position="143"/>
    </location>
</feature>
<keyword evidence="2" id="KW-1185">Reference proteome</keyword>
<protein>
    <submittedName>
        <fullName evidence="3">Uncharacterized protein</fullName>
    </submittedName>
</protein>
<dbReference type="AlphaFoldDB" id="A0A9J2P7Z8"/>
<feature type="signal peptide" evidence="1">
    <location>
        <begin position="1"/>
        <end position="34"/>
    </location>
</feature>
<dbReference type="WBParaSite" id="ALUE_0000551301-mRNA-1">
    <property type="protein sequence ID" value="ALUE_0000551301-mRNA-1"/>
    <property type="gene ID" value="ALUE_0000551301"/>
</dbReference>
<dbReference type="Proteomes" id="UP000036681">
    <property type="component" value="Unplaced"/>
</dbReference>